<dbReference type="PROSITE" id="PS51257">
    <property type="entry name" value="PROKAR_LIPOPROTEIN"/>
    <property type="match status" value="1"/>
</dbReference>
<dbReference type="Proteomes" id="UP000004358">
    <property type="component" value="Unassembled WGS sequence"/>
</dbReference>
<accession>A4A322</accession>
<gene>
    <name evidence="1" type="ORF">DSM3645_11681</name>
</gene>
<evidence type="ECO:0000313" key="2">
    <source>
        <dbReference type="Proteomes" id="UP000004358"/>
    </source>
</evidence>
<comment type="caution">
    <text evidence="1">The sequence shown here is derived from an EMBL/GenBank/DDBJ whole genome shotgun (WGS) entry which is preliminary data.</text>
</comment>
<name>A4A322_9BACT</name>
<organism evidence="1 2">
    <name type="scientific">Blastopirellula marina DSM 3645</name>
    <dbReference type="NCBI Taxonomy" id="314230"/>
    <lineage>
        <taxon>Bacteria</taxon>
        <taxon>Pseudomonadati</taxon>
        <taxon>Planctomycetota</taxon>
        <taxon>Planctomycetia</taxon>
        <taxon>Pirellulales</taxon>
        <taxon>Pirellulaceae</taxon>
        <taxon>Blastopirellula</taxon>
    </lineage>
</organism>
<dbReference type="EMBL" id="AANZ01000062">
    <property type="protein sequence ID" value="EAQ76835.1"/>
    <property type="molecule type" value="Genomic_DNA"/>
</dbReference>
<proteinExistence type="predicted"/>
<protein>
    <recommendedName>
        <fullName evidence="3">Lipoprotein</fullName>
    </recommendedName>
</protein>
<evidence type="ECO:0008006" key="3">
    <source>
        <dbReference type="Google" id="ProtNLM"/>
    </source>
</evidence>
<reference evidence="1 2" key="1">
    <citation type="submission" date="2006-02" db="EMBL/GenBank/DDBJ databases">
        <authorList>
            <person name="Amann R."/>
            <person name="Ferriera S."/>
            <person name="Johnson J."/>
            <person name="Kravitz S."/>
            <person name="Halpern A."/>
            <person name="Remington K."/>
            <person name="Beeson K."/>
            <person name="Tran B."/>
            <person name="Rogers Y.-H."/>
            <person name="Friedman R."/>
            <person name="Venter J.C."/>
        </authorList>
    </citation>
    <scope>NUCLEOTIDE SEQUENCE [LARGE SCALE GENOMIC DNA]</scope>
    <source>
        <strain evidence="1 2">DSM 3645</strain>
    </source>
</reference>
<evidence type="ECO:0000313" key="1">
    <source>
        <dbReference type="EMBL" id="EAQ76835.1"/>
    </source>
</evidence>
<dbReference type="HOGENOM" id="CLU_1783133_0_0_0"/>
<dbReference type="RefSeq" id="WP_002650232.1">
    <property type="nucleotide sequence ID" value="NZ_CH672376.1"/>
</dbReference>
<dbReference type="STRING" id="314230.DSM3645_11681"/>
<sequence length="145" mass="15478">MDRTITLLLLALSLVFAGCEKGENLVKVSGQIVENGQAVSVPHYEEGVSGLRVIFVPLDETSKPVPNRMSDSAFAQQDGKFLMYGNMGTGIAPGKYRVAVQMVAPGADGADQWKGRYGPNSSPFEFDIAGSRQEVSIDLAKKPGS</sequence>
<dbReference type="AlphaFoldDB" id="A4A322"/>